<reference evidence="2" key="1">
    <citation type="submission" date="2020-06" db="EMBL/GenBank/DDBJ databases">
        <authorList>
            <person name="Li T."/>
            <person name="Hu X."/>
            <person name="Zhang T."/>
            <person name="Song X."/>
            <person name="Zhang H."/>
            <person name="Dai N."/>
            <person name="Sheng W."/>
            <person name="Hou X."/>
            <person name="Wei L."/>
        </authorList>
    </citation>
    <scope>NUCLEOTIDE SEQUENCE</scope>
    <source>
        <strain evidence="2">G02</strain>
        <tissue evidence="2">Leaf</tissue>
    </source>
</reference>
<keyword evidence="1" id="KW-1133">Transmembrane helix</keyword>
<gene>
    <name evidence="2" type="ORF">Sradi_1876300</name>
</gene>
<dbReference type="EMBL" id="JACGWJ010000007">
    <property type="protein sequence ID" value="KAL0409419.1"/>
    <property type="molecule type" value="Genomic_DNA"/>
</dbReference>
<comment type="caution">
    <text evidence="2">The sequence shown here is derived from an EMBL/GenBank/DDBJ whole genome shotgun (WGS) entry which is preliminary data.</text>
</comment>
<protein>
    <submittedName>
        <fullName evidence="2">Uncharacterized protein</fullName>
    </submittedName>
</protein>
<sequence length="106" mass="12429">MAPWLLPLKFIFFEVPLPDQSFDLVFELIAFFGIMSPLLVELAIFVGVFLRRCEPSMLGPLKQVRFFYHHSRQRSISVELWPIWRVSLFVPSYILFSTVLPATSFF</sequence>
<evidence type="ECO:0000313" key="2">
    <source>
        <dbReference type="EMBL" id="KAL0409419.1"/>
    </source>
</evidence>
<organism evidence="2">
    <name type="scientific">Sesamum radiatum</name>
    <name type="common">Black benniseed</name>
    <dbReference type="NCBI Taxonomy" id="300843"/>
    <lineage>
        <taxon>Eukaryota</taxon>
        <taxon>Viridiplantae</taxon>
        <taxon>Streptophyta</taxon>
        <taxon>Embryophyta</taxon>
        <taxon>Tracheophyta</taxon>
        <taxon>Spermatophyta</taxon>
        <taxon>Magnoliopsida</taxon>
        <taxon>eudicotyledons</taxon>
        <taxon>Gunneridae</taxon>
        <taxon>Pentapetalae</taxon>
        <taxon>asterids</taxon>
        <taxon>lamiids</taxon>
        <taxon>Lamiales</taxon>
        <taxon>Pedaliaceae</taxon>
        <taxon>Sesamum</taxon>
    </lineage>
</organism>
<reference evidence="2" key="2">
    <citation type="journal article" date="2024" name="Plant">
        <title>Genomic evolution and insights into agronomic trait innovations of Sesamum species.</title>
        <authorList>
            <person name="Miao H."/>
            <person name="Wang L."/>
            <person name="Qu L."/>
            <person name="Liu H."/>
            <person name="Sun Y."/>
            <person name="Le M."/>
            <person name="Wang Q."/>
            <person name="Wei S."/>
            <person name="Zheng Y."/>
            <person name="Lin W."/>
            <person name="Duan Y."/>
            <person name="Cao H."/>
            <person name="Xiong S."/>
            <person name="Wang X."/>
            <person name="Wei L."/>
            <person name="Li C."/>
            <person name="Ma Q."/>
            <person name="Ju M."/>
            <person name="Zhao R."/>
            <person name="Li G."/>
            <person name="Mu C."/>
            <person name="Tian Q."/>
            <person name="Mei H."/>
            <person name="Zhang T."/>
            <person name="Gao T."/>
            <person name="Zhang H."/>
        </authorList>
    </citation>
    <scope>NUCLEOTIDE SEQUENCE</scope>
    <source>
        <strain evidence="2">G02</strain>
    </source>
</reference>
<evidence type="ECO:0000256" key="1">
    <source>
        <dbReference type="SAM" id="Phobius"/>
    </source>
</evidence>
<name>A0AAW2TXI2_SESRA</name>
<keyword evidence="1" id="KW-0812">Transmembrane</keyword>
<feature type="transmembrane region" description="Helical" evidence="1">
    <location>
        <begin position="82"/>
        <end position="103"/>
    </location>
</feature>
<keyword evidence="1" id="KW-0472">Membrane</keyword>
<feature type="transmembrane region" description="Helical" evidence="1">
    <location>
        <begin position="28"/>
        <end position="50"/>
    </location>
</feature>
<dbReference type="AlphaFoldDB" id="A0AAW2TXI2"/>
<proteinExistence type="predicted"/>
<accession>A0AAW2TXI2</accession>